<dbReference type="Pfam" id="PF09112">
    <property type="entry name" value="N-glycanase_N"/>
    <property type="match status" value="1"/>
</dbReference>
<proteinExistence type="predicted"/>
<gene>
    <name evidence="4" type="ORF">G6047_01560</name>
</gene>
<reference evidence="4" key="1">
    <citation type="submission" date="2020-02" db="EMBL/GenBank/DDBJ databases">
        <title>Flavobacterium sp. genome.</title>
        <authorList>
            <person name="Jung H.S."/>
            <person name="Baek J.H."/>
            <person name="Jeon C.O."/>
        </authorList>
    </citation>
    <scope>NUCLEOTIDE SEQUENCE</scope>
    <source>
        <strain evidence="4">SE-s28</strain>
    </source>
</reference>
<dbReference type="InterPro" id="IPR015196">
    <property type="entry name" value="PngaseF_N"/>
</dbReference>
<evidence type="ECO:0000259" key="3">
    <source>
        <dbReference type="SMART" id="SM01290"/>
    </source>
</evidence>
<keyword evidence="2" id="KW-0732">Signal</keyword>
<comment type="caution">
    <text evidence="4">The sequence shown here is derived from an EMBL/GenBank/DDBJ whole genome shotgun (WGS) entry which is preliminary data.</text>
</comment>
<keyword evidence="5" id="KW-1185">Reference proteome</keyword>
<dbReference type="Pfam" id="PF22252">
    <property type="entry name" value="PNGase_F-II_N"/>
    <property type="match status" value="1"/>
</dbReference>
<dbReference type="Gene3D" id="2.60.120.230">
    <property type="match status" value="1"/>
</dbReference>
<name>A0A972FJ41_9FLAO</name>
<dbReference type="RefSeq" id="WP_169525712.1">
    <property type="nucleotide sequence ID" value="NZ_JAAMPU010000095.1"/>
</dbReference>
<dbReference type="SMART" id="SM01290">
    <property type="entry name" value="N-glycanase_N"/>
    <property type="match status" value="1"/>
</dbReference>
<dbReference type="InterPro" id="IPR043022">
    <property type="entry name" value="PngaseF_N_sf"/>
</dbReference>
<evidence type="ECO:0000256" key="2">
    <source>
        <dbReference type="SAM" id="SignalP"/>
    </source>
</evidence>
<feature type="domain" description="Peptide-N-glycosidase F N-terminal" evidence="3">
    <location>
        <begin position="205"/>
        <end position="377"/>
    </location>
</feature>
<dbReference type="Proteomes" id="UP000712080">
    <property type="component" value="Unassembled WGS sequence"/>
</dbReference>
<dbReference type="InterPro" id="IPR008977">
    <property type="entry name" value="PHM/PNGase_F_dom_sf"/>
</dbReference>
<dbReference type="GO" id="GO:0016715">
    <property type="term" value="F:oxidoreductase activity, acting on paired donors, with incorporation or reduction of molecular oxygen, reduced ascorbate as one donor, and incorporation of one atom of oxygen"/>
    <property type="evidence" value="ECO:0007669"/>
    <property type="project" value="InterPro"/>
</dbReference>
<organism evidence="4 5">
    <name type="scientific">Flavobacterium silvaticum</name>
    <dbReference type="NCBI Taxonomy" id="1852020"/>
    <lineage>
        <taxon>Bacteria</taxon>
        <taxon>Pseudomonadati</taxon>
        <taxon>Bacteroidota</taxon>
        <taxon>Flavobacteriia</taxon>
        <taxon>Flavobacteriales</taxon>
        <taxon>Flavobacteriaceae</taxon>
        <taxon>Flavobacterium</taxon>
    </lineage>
</organism>
<sequence length="557" mass="61666">MKFQYLLFFLLIGFVSTAQKINAPVKISYQRFSNGKPDDKENIWVYADSQCNWITSESMMNATAKFPTEQLRVEPSKGRYTQIAGLSKNTFAATTDSTSIEKQQFEFIDKTKKILGYDCKMAKTVINSNTIEVWYTTAGINAAPSVLGQKLGLVLEVVRNGNYVIQAIKIEKIKKIPESLNAALPAKPVDKVTYRDLVWKSRFTRVNLFDNVQVNFDPSMKSNAGMLRLNDGSTLIKKIKLPEIPKNCQLFADVSERSLGDAYDRTGVLFVIPTDDPDAVLKALADKSEYSQNTNNEILLNSDPSLQTLELIHFITPFGIGKYNDLEQKNLKWQDSVYYRQEITDLIPALSGKEILVGVTIGNYDKGGHNVSANLSIHDSDGIMIPTNTVAFALFNSSQIGASGREFNLELKSGDGMKTAFTLQKPLKNAKLRYITTGHGGWENGDEFIPKPNTLFLDGNKVFSFTPWRTDCGSYRLSNPASGNFDNGLSSSDYSRSNWCPGIATNPIWIELGDLSAGQHTISVKIPVGEPEGGSFSSWSVSGVLEGTVAEENNKPK</sequence>
<protein>
    <submittedName>
        <fullName evidence="4">Peptide-N-glycosidase</fullName>
    </submittedName>
</protein>
<evidence type="ECO:0000313" key="4">
    <source>
        <dbReference type="EMBL" id="NMH26703.1"/>
    </source>
</evidence>
<evidence type="ECO:0000313" key="5">
    <source>
        <dbReference type="Proteomes" id="UP000712080"/>
    </source>
</evidence>
<dbReference type="SUPFAM" id="SSF49742">
    <property type="entry name" value="PHM/PNGase F"/>
    <property type="match status" value="1"/>
</dbReference>
<dbReference type="Pfam" id="PF09113">
    <property type="entry name" value="N-glycanase_C"/>
    <property type="match status" value="1"/>
</dbReference>
<dbReference type="Gene3D" id="2.60.120.1570">
    <property type="entry name" value="Peptide-N-glycosidase F, N-terminal domain"/>
    <property type="match status" value="1"/>
</dbReference>
<feature type="chain" id="PRO_5037884518" evidence="2">
    <location>
        <begin position="21"/>
        <end position="557"/>
    </location>
</feature>
<feature type="signal peptide" evidence="2">
    <location>
        <begin position="1"/>
        <end position="20"/>
    </location>
</feature>
<evidence type="ECO:0000256" key="1">
    <source>
        <dbReference type="ARBA" id="ARBA00023157"/>
    </source>
</evidence>
<dbReference type="InterPro" id="IPR014784">
    <property type="entry name" value="Cu2_ascorb_mOase-like_C"/>
</dbReference>
<dbReference type="AlphaFoldDB" id="A0A972FJ41"/>
<keyword evidence="1" id="KW-1015">Disulfide bond</keyword>
<dbReference type="InterPro" id="IPR015197">
    <property type="entry name" value="PngaseF_C"/>
</dbReference>
<accession>A0A972FJ41</accession>
<dbReference type="EMBL" id="JAAMPU010000095">
    <property type="protein sequence ID" value="NMH26703.1"/>
    <property type="molecule type" value="Genomic_DNA"/>
</dbReference>